<evidence type="ECO:0000313" key="1">
    <source>
        <dbReference type="EMBL" id="KAF3596326.1"/>
    </source>
</evidence>
<accession>A0ABQ7EHI2</accession>
<name>A0ABQ7EHI2_BRACR</name>
<proteinExistence type="predicted"/>
<dbReference type="EMBL" id="QGKV02000299">
    <property type="protein sequence ID" value="KAF3596326.1"/>
    <property type="molecule type" value="Genomic_DNA"/>
</dbReference>
<keyword evidence="2" id="KW-1185">Reference proteome</keyword>
<evidence type="ECO:0000313" key="2">
    <source>
        <dbReference type="Proteomes" id="UP000266723"/>
    </source>
</evidence>
<reference evidence="1 2" key="1">
    <citation type="journal article" date="2020" name="BMC Genomics">
        <title>Intraspecific diversification of the crop wild relative Brassica cretica Lam. using demographic model selection.</title>
        <authorList>
            <person name="Kioukis A."/>
            <person name="Michalopoulou V.A."/>
            <person name="Briers L."/>
            <person name="Pirintsos S."/>
            <person name="Studholme D.J."/>
            <person name="Pavlidis P."/>
            <person name="Sarris P.F."/>
        </authorList>
    </citation>
    <scope>NUCLEOTIDE SEQUENCE [LARGE SCALE GENOMIC DNA]</scope>
    <source>
        <strain evidence="2">cv. PFS-1207/04</strain>
    </source>
</reference>
<comment type="caution">
    <text evidence="1">The sequence shown here is derived from an EMBL/GenBank/DDBJ whole genome shotgun (WGS) entry which is preliminary data.</text>
</comment>
<evidence type="ECO:0008006" key="3">
    <source>
        <dbReference type="Google" id="ProtNLM"/>
    </source>
</evidence>
<dbReference type="Proteomes" id="UP000266723">
    <property type="component" value="Unassembled WGS sequence"/>
</dbReference>
<gene>
    <name evidence="1" type="ORF">DY000_02020597</name>
</gene>
<organism evidence="1 2">
    <name type="scientific">Brassica cretica</name>
    <name type="common">Mustard</name>
    <dbReference type="NCBI Taxonomy" id="69181"/>
    <lineage>
        <taxon>Eukaryota</taxon>
        <taxon>Viridiplantae</taxon>
        <taxon>Streptophyta</taxon>
        <taxon>Embryophyta</taxon>
        <taxon>Tracheophyta</taxon>
        <taxon>Spermatophyta</taxon>
        <taxon>Magnoliopsida</taxon>
        <taxon>eudicotyledons</taxon>
        <taxon>Gunneridae</taxon>
        <taxon>Pentapetalae</taxon>
        <taxon>rosids</taxon>
        <taxon>malvids</taxon>
        <taxon>Brassicales</taxon>
        <taxon>Brassicaceae</taxon>
        <taxon>Brassiceae</taxon>
        <taxon>Brassica</taxon>
    </lineage>
</organism>
<protein>
    <recommendedName>
        <fullName evidence="3">FBD domain-containing protein</fullName>
    </recommendedName>
</protein>
<sequence>MSLEMIFALPNQGGTSWKKEQFLPSIELLKRRVYILHEDDGFGIEDALEEKLVGFLELLTFLLNFTAATKGEWEAEPGQ</sequence>